<sequence>MKKASYKSIMMLLILMLGIAPALVFGQDAAGSGKSEAKSTFDKHFFLQASGGVSQFFGDLNEKNLFNERMNFFYGLGAGYQFSPVFGIRGVFNNGWVVSTYDPQDLRMSSSLWDAQLHATVSLTNLIFGYKPERFLNVYGFAGGALANFSSILYQNSNELVIDQNGPDADPPFSQDPMKEFVVPAGLGLNFRLAEKWDLNLEYNLRTMFTDELDLVESGKGNDAYSTAMLGVTYKFKPSANLKSMEKNYGLVKYETTPDPLVRVGDTVCVNVKVIFPEKYFAKKAAMNFQPEIKYAGTSKKLKPVNFQGEDVNGDGIVINYKTGGSYTYVDCVPYEPGMNVSDLVVSPTLYEPKEPVSLNATPEEIKGKYKVIDLPERKLADGVIITGSRILHDEDLILADHGYEKETIVSKDATIYFQVNMHNLNWNLPLNRNNQVQQKLDELASFIRMGYAIRDIDINAWASPEGEESFNQGLSERRAQAGKKHLLDMLKKMAKDKKEPFVIENPEETLKFNTYANGEDWNGFMQAVEASNIGDKRIIMNVVNSQPDVTKREQEIRNMSVVYKEIEDDILPPLRRVVIQVNCFEPKKTDEEIANLATSDPSKLDDKELLYAATLTNDNDTKLRIYKTATTQFPNDWRGFNNAAYYELTSNQLGEAASHLNKADQLEPNNKAVVNNLGALASKKEDYKGAAAQYAKAKTLGAEVNYNLGITQLAAGKYDQALSLMGSKKCNTNVGLAQVMTGKYSEAANTLKCAPESAHNYYLMAVAGARNADVKMMIDNLTKAIQGDPSLKAQAAEDREFIKYFSNAEFMSLVK</sequence>
<dbReference type="SUPFAM" id="SSF48452">
    <property type="entry name" value="TPR-like"/>
    <property type="match status" value="1"/>
</dbReference>
<dbReference type="RefSeq" id="WP_062045143.1">
    <property type="nucleotide sequence ID" value="NZ_DF968183.1"/>
</dbReference>
<feature type="domain" description="Outer membrane protein beta-barrel" evidence="3">
    <location>
        <begin position="49"/>
        <end position="236"/>
    </location>
</feature>
<organism evidence="4">
    <name type="scientific">Lentimicrobium saccharophilum</name>
    <dbReference type="NCBI Taxonomy" id="1678841"/>
    <lineage>
        <taxon>Bacteria</taxon>
        <taxon>Pseudomonadati</taxon>
        <taxon>Bacteroidota</taxon>
        <taxon>Bacteroidia</taxon>
        <taxon>Bacteroidales</taxon>
        <taxon>Lentimicrobiaceae</taxon>
        <taxon>Lentimicrobium</taxon>
    </lineage>
</organism>
<feature type="signal peptide" evidence="2">
    <location>
        <begin position="1"/>
        <end position="22"/>
    </location>
</feature>
<dbReference type="PATRIC" id="fig|1678841.3.peg.3648"/>
<protein>
    <submittedName>
        <fullName evidence="4">Outer membrane protein beta-barrel domain</fullName>
    </submittedName>
</protein>
<evidence type="ECO:0000313" key="4">
    <source>
        <dbReference type="EMBL" id="GAP45066.1"/>
    </source>
</evidence>
<dbReference type="Gene3D" id="1.25.40.10">
    <property type="entry name" value="Tetratricopeptide repeat domain"/>
    <property type="match status" value="1"/>
</dbReference>
<dbReference type="STRING" id="1678841.TBC1_12886"/>
<proteinExistence type="predicted"/>
<keyword evidence="5" id="KW-1185">Reference proteome</keyword>
<dbReference type="InterPro" id="IPR011250">
    <property type="entry name" value="OMP/PagP_B-barrel"/>
</dbReference>
<dbReference type="InterPro" id="IPR027385">
    <property type="entry name" value="Beta-barrel_OMP"/>
</dbReference>
<evidence type="ECO:0000259" key="3">
    <source>
        <dbReference type="Pfam" id="PF13505"/>
    </source>
</evidence>
<dbReference type="EMBL" id="DF968183">
    <property type="protein sequence ID" value="GAP45066.1"/>
    <property type="molecule type" value="Genomic_DNA"/>
</dbReference>
<evidence type="ECO:0000256" key="2">
    <source>
        <dbReference type="SAM" id="SignalP"/>
    </source>
</evidence>
<dbReference type="SUPFAM" id="SSF56925">
    <property type="entry name" value="OMPA-like"/>
    <property type="match status" value="1"/>
</dbReference>
<evidence type="ECO:0000313" key="5">
    <source>
        <dbReference type="Proteomes" id="UP000053091"/>
    </source>
</evidence>
<dbReference type="OrthoDB" id="1465834at2"/>
<dbReference type="Proteomes" id="UP000053091">
    <property type="component" value="Unassembled WGS sequence"/>
</dbReference>
<dbReference type="AlphaFoldDB" id="A0A0S7BW11"/>
<reference evidence="4" key="1">
    <citation type="journal article" date="2015" name="Genome Announc.">
        <title>Draft Genome Sequence of Bacteroidales Strain TBC1, a Novel Isolate from a Methanogenic Wastewater Treatment System.</title>
        <authorList>
            <person name="Tourlousse D.M."/>
            <person name="Matsuura N."/>
            <person name="Sun L."/>
            <person name="Toyonaga M."/>
            <person name="Kuroda K."/>
            <person name="Ohashi A."/>
            <person name="Cruz R."/>
            <person name="Yamaguchi T."/>
            <person name="Sekiguchi Y."/>
        </authorList>
    </citation>
    <scope>NUCLEOTIDE SEQUENCE [LARGE SCALE GENOMIC DNA]</scope>
    <source>
        <strain evidence="4">TBC1</strain>
    </source>
</reference>
<dbReference type="Gene3D" id="3.30.1330.60">
    <property type="entry name" value="OmpA-like domain"/>
    <property type="match status" value="1"/>
</dbReference>
<feature type="chain" id="PRO_5006633267" evidence="2">
    <location>
        <begin position="23"/>
        <end position="816"/>
    </location>
</feature>
<dbReference type="Gene3D" id="2.40.160.20">
    <property type="match status" value="1"/>
</dbReference>
<evidence type="ECO:0000256" key="1">
    <source>
        <dbReference type="ARBA" id="ARBA00022729"/>
    </source>
</evidence>
<keyword evidence="1 2" id="KW-0732">Signal</keyword>
<accession>A0A0S7BW11</accession>
<dbReference type="InterPro" id="IPR011990">
    <property type="entry name" value="TPR-like_helical_dom_sf"/>
</dbReference>
<name>A0A0S7BW11_9BACT</name>
<gene>
    <name evidence="4" type="ORF">TBC1_12886</name>
</gene>
<dbReference type="Pfam" id="PF13505">
    <property type="entry name" value="OMP_b-brl"/>
    <property type="match status" value="1"/>
</dbReference>
<dbReference type="InterPro" id="IPR036737">
    <property type="entry name" value="OmpA-like_sf"/>
</dbReference>